<evidence type="ECO:0000256" key="8">
    <source>
        <dbReference type="SAM" id="Phobius"/>
    </source>
</evidence>
<feature type="transmembrane region" description="Helical" evidence="8">
    <location>
        <begin position="54"/>
        <end position="75"/>
    </location>
</feature>
<reference evidence="9 10" key="1">
    <citation type="submission" date="2016-07" db="EMBL/GenBank/DDBJ databases">
        <title>Acinetobacter sp. ANC 4603.</title>
        <authorList>
            <person name="Radolfova-Krizova L."/>
            <person name="Nemec A."/>
        </authorList>
    </citation>
    <scope>NUCLEOTIDE SEQUENCE [LARGE SCALE GENOMIC DNA]</scope>
    <source>
        <strain evidence="9 10">ANC 4603</strain>
    </source>
</reference>
<feature type="transmembrane region" description="Helical" evidence="8">
    <location>
        <begin position="157"/>
        <end position="182"/>
    </location>
</feature>
<keyword evidence="10" id="KW-1185">Reference proteome</keyword>
<dbReference type="Proteomes" id="UP000186553">
    <property type="component" value="Unassembled WGS sequence"/>
</dbReference>
<sequence>MQKPFEQLGQMRNIVRQFTPNWFAVTMGTGVVALIVSEFPIMKSLTWQLGTGLWYLNIILFVLFGVLYALRWIYFPTEAKQIFRHPIMSLFLGAIPMALATIVNGFLKYGTVLYGDVAIHIAETLWYVDVILALLVAWVVPFAMFQHQEHALQNMTAMWLLPIVACEVAAGSGGLLVGHLLANTHAVTILLGSYVLWGISVLPAFAILSLLMLRLVLHRVPEKEQALSSWLALGPIGTGAFALLVLGQQAPTVLASVGFAELGQFFQHAGIFASLILLGFGLWWFGVAVISTVYHALQDLPFNLGWWGLTFPLGVFTLAILNLAQQLQLGFIYTLGYAFAMLLMMLWLLVATQTARGFYQGHLFFSPCLKNYLEKG</sequence>
<comment type="subcellular location">
    <subcellularLocation>
        <location evidence="1">Cell membrane</location>
        <topology evidence="1">Multi-pass membrane protein</topology>
    </subcellularLocation>
</comment>
<keyword evidence="4" id="KW-1003">Cell membrane</keyword>
<dbReference type="GO" id="GO:0005886">
    <property type="term" value="C:plasma membrane"/>
    <property type="evidence" value="ECO:0007669"/>
    <property type="project" value="UniProtKB-SubCell"/>
</dbReference>
<dbReference type="Gene3D" id="1.50.10.150">
    <property type="entry name" value="Voltage-dependent anion channel"/>
    <property type="match status" value="1"/>
</dbReference>
<dbReference type="Pfam" id="PF03595">
    <property type="entry name" value="SLAC1"/>
    <property type="match status" value="1"/>
</dbReference>
<dbReference type="InterPro" id="IPR038665">
    <property type="entry name" value="Voltage-dep_anion_channel_sf"/>
</dbReference>
<evidence type="ECO:0000313" key="10">
    <source>
        <dbReference type="Proteomes" id="UP000186553"/>
    </source>
</evidence>
<evidence type="ECO:0000256" key="3">
    <source>
        <dbReference type="ARBA" id="ARBA00022448"/>
    </source>
</evidence>
<feature type="transmembrane region" description="Helical" evidence="8">
    <location>
        <begin position="21"/>
        <end position="42"/>
    </location>
</feature>
<dbReference type="PANTHER" id="PTHR31686:SF1">
    <property type="entry name" value="SULFITE EFFLUX PUMP SSU1"/>
    <property type="match status" value="1"/>
</dbReference>
<dbReference type="AlphaFoldDB" id="A0A1C3D173"/>
<proteinExistence type="inferred from homology"/>
<keyword evidence="3" id="KW-0813">Transport</keyword>
<dbReference type="STRING" id="1891224.BBP83_03105"/>
<dbReference type="InterPro" id="IPR051629">
    <property type="entry name" value="Sulfite_efflux_TDT"/>
</dbReference>
<dbReference type="EMBL" id="MBDL01000001">
    <property type="protein sequence ID" value="ODA14791.1"/>
    <property type="molecule type" value="Genomic_DNA"/>
</dbReference>
<comment type="similarity">
    <text evidence="2">Belongs to the tellurite-resistance/dicarboxylate transporter (TDT) family.</text>
</comment>
<feature type="transmembrane region" description="Helical" evidence="8">
    <location>
        <begin position="87"/>
        <end position="106"/>
    </location>
</feature>
<feature type="transmembrane region" description="Helical" evidence="8">
    <location>
        <begin position="194"/>
        <end position="217"/>
    </location>
</feature>
<keyword evidence="7 8" id="KW-0472">Membrane</keyword>
<dbReference type="GO" id="GO:0000319">
    <property type="term" value="F:sulfite transmembrane transporter activity"/>
    <property type="evidence" value="ECO:0007669"/>
    <property type="project" value="TreeGrafter"/>
</dbReference>
<evidence type="ECO:0000256" key="7">
    <source>
        <dbReference type="ARBA" id="ARBA00023136"/>
    </source>
</evidence>
<organism evidence="9 10">
    <name type="scientific">Acinetobacter celticus</name>
    <dbReference type="NCBI Taxonomy" id="1891224"/>
    <lineage>
        <taxon>Bacteria</taxon>
        <taxon>Pseudomonadati</taxon>
        <taxon>Pseudomonadota</taxon>
        <taxon>Gammaproteobacteria</taxon>
        <taxon>Moraxellales</taxon>
        <taxon>Moraxellaceae</taxon>
        <taxon>Acinetobacter</taxon>
    </lineage>
</organism>
<keyword evidence="6 8" id="KW-1133">Transmembrane helix</keyword>
<feature type="transmembrane region" description="Helical" evidence="8">
    <location>
        <begin position="330"/>
        <end position="350"/>
    </location>
</feature>
<dbReference type="InterPro" id="IPR004695">
    <property type="entry name" value="SLAC1/Mae1/Ssu1/TehA"/>
</dbReference>
<accession>A0A1C3D173</accession>
<evidence type="ECO:0000256" key="6">
    <source>
        <dbReference type="ARBA" id="ARBA00022989"/>
    </source>
</evidence>
<dbReference type="PANTHER" id="PTHR31686">
    <property type="match status" value="1"/>
</dbReference>
<dbReference type="OrthoDB" id="958273at2"/>
<evidence type="ECO:0000313" key="9">
    <source>
        <dbReference type="EMBL" id="ODA14791.1"/>
    </source>
</evidence>
<name>A0A1C3D173_9GAMM</name>
<gene>
    <name evidence="9" type="ORF">BBP83_03105</name>
</gene>
<evidence type="ECO:0000256" key="4">
    <source>
        <dbReference type="ARBA" id="ARBA00022475"/>
    </source>
</evidence>
<dbReference type="CDD" id="cd09318">
    <property type="entry name" value="TDT_SSU1"/>
    <property type="match status" value="1"/>
</dbReference>
<feature type="transmembrane region" description="Helical" evidence="8">
    <location>
        <begin position="304"/>
        <end position="324"/>
    </location>
</feature>
<feature type="transmembrane region" description="Helical" evidence="8">
    <location>
        <begin position="126"/>
        <end position="145"/>
    </location>
</feature>
<dbReference type="RefSeq" id="WP_068885925.1">
    <property type="nucleotide sequence ID" value="NZ_CBCRUU010000005.1"/>
</dbReference>
<evidence type="ECO:0000256" key="5">
    <source>
        <dbReference type="ARBA" id="ARBA00022692"/>
    </source>
</evidence>
<feature type="transmembrane region" description="Helical" evidence="8">
    <location>
        <begin position="270"/>
        <end position="297"/>
    </location>
</feature>
<keyword evidence="5 8" id="KW-0812">Transmembrane</keyword>
<feature type="transmembrane region" description="Helical" evidence="8">
    <location>
        <begin position="229"/>
        <end position="250"/>
    </location>
</feature>
<protein>
    <submittedName>
        <fullName evidence="9">C4-dicarboxylate ABC transporter</fullName>
    </submittedName>
</protein>
<evidence type="ECO:0000256" key="2">
    <source>
        <dbReference type="ARBA" id="ARBA00008566"/>
    </source>
</evidence>
<evidence type="ECO:0000256" key="1">
    <source>
        <dbReference type="ARBA" id="ARBA00004651"/>
    </source>
</evidence>
<comment type="caution">
    <text evidence="9">The sequence shown here is derived from an EMBL/GenBank/DDBJ whole genome shotgun (WGS) entry which is preliminary data.</text>
</comment>